<evidence type="ECO:0000256" key="1">
    <source>
        <dbReference type="ARBA" id="ARBA00004141"/>
    </source>
</evidence>
<protein>
    <submittedName>
        <fullName evidence="5">Uncharacterized protein</fullName>
    </submittedName>
</protein>
<comment type="caution">
    <text evidence="5">The sequence shown here is derived from an EMBL/GenBank/DDBJ whole genome shotgun (WGS) entry which is preliminary data.</text>
</comment>
<evidence type="ECO:0000256" key="2">
    <source>
        <dbReference type="ARBA" id="ARBA00022692"/>
    </source>
</evidence>
<dbReference type="InterPro" id="IPR005178">
    <property type="entry name" value="Ostalpha/TMEM184C"/>
</dbReference>
<keyword evidence="3" id="KW-1133">Transmembrane helix</keyword>
<keyword evidence="2" id="KW-0812">Transmembrane</keyword>
<dbReference type="EMBL" id="CAIIXF020000008">
    <property type="protein sequence ID" value="CAH1791381.1"/>
    <property type="molecule type" value="Genomic_DNA"/>
</dbReference>
<proteinExistence type="predicted"/>
<dbReference type="PANTHER" id="PTHR23423">
    <property type="entry name" value="ORGANIC SOLUTE TRANSPORTER-RELATED"/>
    <property type="match status" value="1"/>
</dbReference>
<dbReference type="SMART" id="SM01417">
    <property type="entry name" value="Solute_trans_a"/>
    <property type="match status" value="1"/>
</dbReference>
<gene>
    <name evidence="5" type="ORF">OFUS_LOCUS16469</name>
</gene>
<keyword evidence="4" id="KW-0472">Membrane</keyword>
<sequence>MSSQDVNDSCAVGLPTISEFVTVVRTEGVVIGIVILILSLAILGMFIYNVWHRCKAFPNLWHRQGVVWWILGVYTIFAWTSLFGLLFPAAGPLCTFTANIYLAVTMLMFHKKMLQFFNGHTSSMTEILTGQQMFLQLRNPPCCCCCCCLPRLNPTKRNFRFITVLVLQKAIVTPINYFIGAVLWINKVYNPGLIAPGDAFIYIVLINVISTLFGMWGLIVEFRMFRSIMPSGFKLVPKFMVFQVLIILTTLQGAIIGMLSTAGIIKCDTTRPISAALKTQGITFLLTISESFILSIIATVVYRKDSEESLAEWAAEVQQMKHKIDTMQSNGDMELHADEVVINHAADQTLSVEIDNGGFKDKVAAKRN</sequence>
<dbReference type="OrthoDB" id="5832279at2759"/>
<dbReference type="AlphaFoldDB" id="A0A8J1U4G9"/>
<keyword evidence="6" id="KW-1185">Reference proteome</keyword>
<name>A0A8J1U4G9_OWEFU</name>
<evidence type="ECO:0000256" key="4">
    <source>
        <dbReference type="ARBA" id="ARBA00023136"/>
    </source>
</evidence>
<dbReference type="GO" id="GO:0016020">
    <property type="term" value="C:membrane"/>
    <property type="evidence" value="ECO:0007669"/>
    <property type="project" value="UniProtKB-SubCell"/>
</dbReference>
<accession>A0A8J1U4G9</accession>
<organism evidence="5 6">
    <name type="scientific">Owenia fusiformis</name>
    <name type="common">Polychaete worm</name>
    <dbReference type="NCBI Taxonomy" id="6347"/>
    <lineage>
        <taxon>Eukaryota</taxon>
        <taxon>Metazoa</taxon>
        <taxon>Spiralia</taxon>
        <taxon>Lophotrochozoa</taxon>
        <taxon>Annelida</taxon>
        <taxon>Polychaeta</taxon>
        <taxon>Sedentaria</taxon>
        <taxon>Canalipalpata</taxon>
        <taxon>Sabellida</taxon>
        <taxon>Oweniida</taxon>
        <taxon>Oweniidae</taxon>
        <taxon>Owenia</taxon>
    </lineage>
</organism>
<evidence type="ECO:0000256" key="3">
    <source>
        <dbReference type="ARBA" id="ARBA00022989"/>
    </source>
</evidence>
<dbReference type="Proteomes" id="UP000749559">
    <property type="component" value="Unassembled WGS sequence"/>
</dbReference>
<dbReference type="Pfam" id="PF03619">
    <property type="entry name" value="Solute_trans_a"/>
    <property type="match status" value="1"/>
</dbReference>
<evidence type="ECO:0000313" key="5">
    <source>
        <dbReference type="EMBL" id="CAH1791381.1"/>
    </source>
</evidence>
<reference evidence="5" key="1">
    <citation type="submission" date="2022-03" db="EMBL/GenBank/DDBJ databases">
        <authorList>
            <person name="Martin C."/>
        </authorList>
    </citation>
    <scope>NUCLEOTIDE SEQUENCE</scope>
</reference>
<comment type="subcellular location">
    <subcellularLocation>
        <location evidence="1">Membrane</location>
        <topology evidence="1">Multi-pass membrane protein</topology>
    </subcellularLocation>
</comment>
<evidence type="ECO:0000313" key="6">
    <source>
        <dbReference type="Proteomes" id="UP000749559"/>
    </source>
</evidence>